<dbReference type="Proteomes" id="UP000290287">
    <property type="component" value="Unassembled WGS sequence"/>
</dbReference>
<dbReference type="PROSITE" id="PS01044">
    <property type="entry name" value="SQUALEN_PHYTOEN_SYN_1"/>
    <property type="match status" value="1"/>
</dbReference>
<evidence type="ECO:0000313" key="3">
    <source>
        <dbReference type="Proteomes" id="UP000290287"/>
    </source>
</evidence>
<dbReference type="GO" id="GO:0008299">
    <property type="term" value="P:isoprenoid biosynthetic process"/>
    <property type="evidence" value="ECO:0007669"/>
    <property type="project" value="UniProtKB-ARBA"/>
</dbReference>
<dbReference type="PROSITE" id="PS01045">
    <property type="entry name" value="SQUALEN_PHYTOEN_SYN_2"/>
    <property type="match status" value="1"/>
</dbReference>
<keyword evidence="3" id="KW-1185">Reference proteome</keyword>
<dbReference type="SFLD" id="SFLDS00005">
    <property type="entry name" value="Isoprenoid_Synthase_Type_I"/>
    <property type="match status" value="1"/>
</dbReference>
<dbReference type="InterPro" id="IPR008949">
    <property type="entry name" value="Isoprenoid_synthase_dom_sf"/>
</dbReference>
<dbReference type="GO" id="GO:0016765">
    <property type="term" value="F:transferase activity, transferring alkyl or aryl (other than methyl) groups"/>
    <property type="evidence" value="ECO:0007669"/>
    <property type="project" value="InterPro"/>
</dbReference>
<dbReference type="EMBL" id="PEIB01000026">
    <property type="protein sequence ID" value="RXJ72118.1"/>
    <property type="molecule type" value="Genomic_DNA"/>
</dbReference>
<dbReference type="AlphaFoldDB" id="A0A4V1LSL5"/>
<dbReference type="PANTHER" id="PTHR31480">
    <property type="entry name" value="BIFUNCTIONAL LYCOPENE CYCLASE/PHYTOENE SYNTHASE"/>
    <property type="match status" value="1"/>
</dbReference>
<proteinExistence type="predicted"/>
<dbReference type="RefSeq" id="WP_129123387.1">
    <property type="nucleotide sequence ID" value="NZ_PEIB01000026.1"/>
</dbReference>
<sequence>MSQEKIDLPDIVLPAKFKTGFESSDCAATSVLKQHGKSFHLAGRFLSGKRFAAAARLYAFCRQVDDIADESEDKNHAKEELALIRQSLIINKPLHPATIDVLALSQEWGLPTHSLQSLVCGVAMDLETVEIADERSLIRYCYYVAGTVGEMMCPILNSREGGTPFAIDLGIAMQMTNIARDVIEDAQMARRYLPTDWSMVCQHTIF</sequence>
<keyword evidence="1" id="KW-0808">Transferase</keyword>
<comment type="caution">
    <text evidence="2">The sequence shown here is derived from an EMBL/GenBank/DDBJ whole genome shotgun (WGS) entry which is preliminary data.</text>
</comment>
<reference evidence="2 3" key="1">
    <citation type="submission" date="2017-10" db="EMBL/GenBank/DDBJ databases">
        <title>Nyctiphanis sp. nov., isolated from the stomach of the euphausiid Nyctiphanes simplex (Hansen, 1911) in the Gulf of California.</title>
        <authorList>
            <person name="Gomez-Gil B."/>
            <person name="Aguilar-Mendez M."/>
            <person name="Lopez-Cortes A."/>
            <person name="Gomez-Gutierrez J."/>
            <person name="Roque A."/>
            <person name="Lang E."/>
            <person name="Gonzalez-Castillo A."/>
        </authorList>
    </citation>
    <scope>NUCLEOTIDE SEQUENCE [LARGE SCALE GENOMIC DNA]</scope>
    <source>
        <strain evidence="2 3">CAIM 600</strain>
    </source>
</reference>
<dbReference type="SUPFAM" id="SSF48576">
    <property type="entry name" value="Terpenoid synthases"/>
    <property type="match status" value="1"/>
</dbReference>
<dbReference type="OrthoDB" id="9807580at2"/>
<name>A0A4V1LSL5_9GAMM</name>
<organism evidence="2 3">
    <name type="scientific">Veronia nyctiphanis</name>
    <dbReference type="NCBI Taxonomy" id="1278244"/>
    <lineage>
        <taxon>Bacteria</taxon>
        <taxon>Pseudomonadati</taxon>
        <taxon>Pseudomonadota</taxon>
        <taxon>Gammaproteobacteria</taxon>
        <taxon>Vibrionales</taxon>
        <taxon>Vibrionaceae</taxon>
        <taxon>Veronia</taxon>
    </lineage>
</organism>
<dbReference type="SFLD" id="SFLDG01018">
    <property type="entry name" value="Squalene/Phytoene_Synthase_Lik"/>
    <property type="match status" value="1"/>
</dbReference>
<dbReference type="InterPro" id="IPR002060">
    <property type="entry name" value="Squ/phyt_synthse"/>
</dbReference>
<evidence type="ECO:0000256" key="1">
    <source>
        <dbReference type="ARBA" id="ARBA00022679"/>
    </source>
</evidence>
<dbReference type="InterPro" id="IPR019845">
    <property type="entry name" value="Squalene/phytoene_synthase_CS"/>
</dbReference>
<protein>
    <recommendedName>
        <fullName evidence="4">Phytoene synthase</fullName>
    </recommendedName>
</protein>
<dbReference type="Pfam" id="PF00494">
    <property type="entry name" value="SQS_PSY"/>
    <property type="match status" value="1"/>
</dbReference>
<evidence type="ECO:0008006" key="4">
    <source>
        <dbReference type="Google" id="ProtNLM"/>
    </source>
</evidence>
<dbReference type="Gene3D" id="1.10.600.10">
    <property type="entry name" value="Farnesyl Diphosphate Synthase"/>
    <property type="match status" value="1"/>
</dbReference>
<gene>
    <name evidence="2" type="ORF">CS022_17770</name>
</gene>
<evidence type="ECO:0000313" key="2">
    <source>
        <dbReference type="EMBL" id="RXJ72118.1"/>
    </source>
</evidence>
<accession>A0A4V1LSL5</accession>